<evidence type="ECO:0000256" key="5">
    <source>
        <dbReference type="ARBA" id="ARBA00023204"/>
    </source>
</evidence>
<evidence type="ECO:0000256" key="3">
    <source>
        <dbReference type="ARBA" id="ARBA00022763"/>
    </source>
</evidence>
<dbReference type="EMBL" id="JH767594">
    <property type="protein sequence ID" value="EON68273.1"/>
    <property type="molecule type" value="Genomic_DNA"/>
</dbReference>
<dbReference type="Proteomes" id="UP000016924">
    <property type="component" value="Unassembled WGS sequence"/>
</dbReference>
<evidence type="ECO:0000256" key="7">
    <source>
        <dbReference type="ARBA" id="ARBA00040674"/>
    </source>
</evidence>
<feature type="domain" description="RecA family profile 1" evidence="9">
    <location>
        <begin position="36"/>
        <end position="239"/>
    </location>
</feature>
<dbReference type="STRING" id="1168221.R7Z2F0"/>
<name>R7Z2F0_CONA1</name>
<evidence type="ECO:0000256" key="2">
    <source>
        <dbReference type="ARBA" id="ARBA00022741"/>
    </source>
</evidence>
<dbReference type="InterPro" id="IPR003593">
    <property type="entry name" value="AAA+_ATPase"/>
</dbReference>
<dbReference type="GO" id="GO:0140664">
    <property type="term" value="F:ATP-dependent DNA damage sensor activity"/>
    <property type="evidence" value="ECO:0007669"/>
    <property type="project" value="InterPro"/>
</dbReference>
<keyword evidence="11" id="KW-1185">Reference proteome</keyword>
<dbReference type="eggNOG" id="KOG1433">
    <property type="taxonomic scope" value="Eukaryota"/>
</dbReference>
<dbReference type="GO" id="GO:0007131">
    <property type="term" value="P:reciprocal meiotic recombination"/>
    <property type="evidence" value="ECO:0007669"/>
    <property type="project" value="TreeGrafter"/>
</dbReference>
<gene>
    <name evidence="10" type="ORF">W97_07531</name>
</gene>
<keyword evidence="5" id="KW-0234">DNA repair</keyword>
<dbReference type="GO" id="GO:0033063">
    <property type="term" value="C:Rad51B-Rad51C-Rad51D-XRCC2 complex"/>
    <property type="evidence" value="ECO:0007669"/>
    <property type="project" value="TreeGrafter"/>
</dbReference>
<dbReference type="GO" id="GO:0000400">
    <property type="term" value="F:four-way junction DNA binding"/>
    <property type="evidence" value="ECO:0007669"/>
    <property type="project" value="TreeGrafter"/>
</dbReference>
<dbReference type="CDD" id="cd01393">
    <property type="entry name" value="RecA-like"/>
    <property type="match status" value="1"/>
</dbReference>
<dbReference type="PROSITE" id="PS50162">
    <property type="entry name" value="RECA_2"/>
    <property type="match status" value="1"/>
</dbReference>
<dbReference type="GeneID" id="19904842"/>
<dbReference type="SMART" id="SM00382">
    <property type="entry name" value="AAA"/>
    <property type="match status" value="1"/>
</dbReference>
<comment type="subcellular location">
    <subcellularLocation>
        <location evidence="1">Nucleus</location>
    </subcellularLocation>
</comment>
<dbReference type="GO" id="GO:0005524">
    <property type="term" value="F:ATP binding"/>
    <property type="evidence" value="ECO:0007669"/>
    <property type="project" value="UniProtKB-KW"/>
</dbReference>
<dbReference type="InterPro" id="IPR020588">
    <property type="entry name" value="RecA_ATP-bd"/>
</dbReference>
<dbReference type="PANTHER" id="PTHR46239:SF1">
    <property type="entry name" value="DNA REPAIR PROTEIN RAD51 HOMOLOG 3"/>
    <property type="match status" value="1"/>
</dbReference>
<dbReference type="Gene3D" id="3.40.50.300">
    <property type="entry name" value="P-loop containing nucleotide triphosphate hydrolases"/>
    <property type="match status" value="1"/>
</dbReference>
<proteinExistence type="predicted"/>
<evidence type="ECO:0000256" key="6">
    <source>
        <dbReference type="ARBA" id="ARBA00023242"/>
    </source>
</evidence>
<sequence length="396" mass="41862">MASSSGQASARLSSSSSHRLPTVSASQALLNLKASGSSAISTGSKQLDLLLCSNGIQNRSVTSGEGLRRGQITEVHGSPGTGKTTLGMQTSVSALYGGDRVVWVDAGTQLAGPRLNELLTSFKPSNGKQISSSAPVTPRDDDIRSRFHHYIAPTLAHLLAMCTAPMFLPAGTALLVVDSVSTLFDNAYPRNTDDRSNGNRNNDGKWAASRRFSVMNDLMSKLSKLAALNNIAVLVTCQTATRMRAGLGAVLLPALSGTEWDNGISTRLVLFRDWPPPAHKDMSDADRQLLGKVRYAGAIKVNGVTLADIGTVGNVVPFTIQAHGLADFDIPSSSQTVQYHTSPVRPPKRTYAEIADSDGEEDEYGWGNGDEDEVLAAEGLVDDALAIDLTATEAGP</sequence>
<protein>
    <recommendedName>
        <fullName evidence="7">DNA repair protein RAD51 homolog 3</fullName>
    </recommendedName>
</protein>
<dbReference type="SUPFAM" id="SSF52540">
    <property type="entry name" value="P-loop containing nucleoside triphosphate hydrolases"/>
    <property type="match status" value="1"/>
</dbReference>
<dbReference type="PANTHER" id="PTHR46239">
    <property type="entry name" value="DNA REPAIR PROTEIN RAD51 HOMOLOG 3 RAD51C"/>
    <property type="match status" value="1"/>
</dbReference>
<dbReference type="GO" id="GO:0008821">
    <property type="term" value="F:crossover junction DNA endonuclease activity"/>
    <property type="evidence" value="ECO:0007669"/>
    <property type="project" value="TreeGrafter"/>
</dbReference>
<keyword evidence="4" id="KW-0067">ATP-binding</keyword>
<evidence type="ECO:0000256" key="8">
    <source>
        <dbReference type="SAM" id="MobiDB-lite"/>
    </source>
</evidence>
<dbReference type="OMA" id="IACNALR"/>
<dbReference type="GO" id="GO:0033065">
    <property type="term" value="C:Rad51C-XRCC3 complex"/>
    <property type="evidence" value="ECO:0007669"/>
    <property type="project" value="TreeGrafter"/>
</dbReference>
<dbReference type="InterPro" id="IPR027417">
    <property type="entry name" value="P-loop_NTPase"/>
</dbReference>
<evidence type="ECO:0000256" key="4">
    <source>
        <dbReference type="ARBA" id="ARBA00022840"/>
    </source>
</evidence>
<dbReference type="OrthoDB" id="5957327at2759"/>
<keyword evidence="3" id="KW-0227">DNA damage</keyword>
<evidence type="ECO:0000256" key="1">
    <source>
        <dbReference type="ARBA" id="ARBA00004123"/>
    </source>
</evidence>
<organism evidence="10 11">
    <name type="scientific">Coniosporium apollinis (strain CBS 100218)</name>
    <name type="common">Rock-inhabiting black yeast</name>
    <dbReference type="NCBI Taxonomy" id="1168221"/>
    <lineage>
        <taxon>Eukaryota</taxon>
        <taxon>Fungi</taxon>
        <taxon>Dikarya</taxon>
        <taxon>Ascomycota</taxon>
        <taxon>Pezizomycotina</taxon>
        <taxon>Dothideomycetes</taxon>
        <taxon>Dothideomycetes incertae sedis</taxon>
        <taxon>Coniosporium</taxon>
    </lineage>
</organism>
<accession>R7Z2F0</accession>
<dbReference type="RefSeq" id="XP_007783590.1">
    <property type="nucleotide sequence ID" value="XM_007785400.1"/>
</dbReference>
<evidence type="ECO:0000313" key="10">
    <source>
        <dbReference type="EMBL" id="EON68273.1"/>
    </source>
</evidence>
<evidence type="ECO:0000259" key="9">
    <source>
        <dbReference type="PROSITE" id="PS50162"/>
    </source>
</evidence>
<dbReference type="HOGENOM" id="CLU_043547_1_0_1"/>
<evidence type="ECO:0000313" key="11">
    <source>
        <dbReference type="Proteomes" id="UP000016924"/>
    </source>
</evidence>
<keyword evidence="6" id="KW-0539">Nucleus</keyword>
<dbReference type="GO" id="GO:0000707">
    <property type="term" value="P:meiotic DNA recombinase assembly"/>
    <property type="evidence" value="ECO:0007669"/>
    <property type="project" value="TreeGrafter"/>
</dbReference>
<reference evidence="11" key="1">
    <citation type="submission" date="2012-06" db="EMBL/GenBank/DDBJ databases">
        <title>The genome sequence of Coniosporium apollinis CBS 100218.</title>
        <authorList>
            <consortium name="The Broad Institute Genome Sequencing Platform"/>
            <person name="Cuomo C."/>
            <person name="Gorbushina A."/>
            <person name="Noack S."/>
            <person name="Walker B."/>
            <person name="Young S.K."/>
            <person name="Zeng Q."/>
            <person name="Gargeya S."/>
            <person name="Fitzgerald M."/>
            <person name="Haas B."/>
            <person name="Abouelleil A."/>
            <person name="Alvarado L."/>
            <person name="Arachchi H.M."/>
            <person name="Berlin A.M."/>
            <person name="Chapman S.B."/>
            <person name="Goldberg J."/>
            <person name="Griggs A."/>
            <person name="Gujja S."/>
            <person name="Hansen M."/>
            <person name="Howarth C."/>
            <person name="Imamovic A."/>
            <person name="Larimer J."/>
            <person name="McCowan C."/>
            <person name="Montmayeur A."/>
            <person name="Murphy C."/>
            <person name="Neiman D."/>
            <person name="Pearson M."/>
            <person name="Priest M."/>
            <person name="Roberts A."/>
            <person name="Saif S."/>
            <person name="Shea T."/>
            <person name="Sisk P."/>
            <person name="Sykes S."/>
            <person name="Wortman J."/>
            <person name="Nusbaum C."/>
            <person name="Birren B."/>
        </authorList>
    </citation>
    <scope>NUCLEOTIDE SEQUENCE [LARGE SCALE GENOMIC DNA]</scope>
    <source>
        <strain evidence="11">CBS 100218</strain>
    </source>
</reference>
<dbReference type="Pfam" id="PF08423">
    <property type="entry name" value="Rad51"/>
    <property type="match status" value="1"/>
</dbReference>
<dbReference type="InterPro" id="IPR013632">
    <property type="entry name" value="Rad51_C"/>
</dbReference>
<keyword evidence="2" id="KW-0547">Nucleotide-binding</keyword>
<feature type="region of interest" description="Disordered" evidence="8">
    <location>
        <begin position="61"/>
        <end position="86"/>
    </location>
</feature>
<dbReference type="InterPro" id="IPR052093">
    <property type="entry name" value="HR_Repair_Mediator"/>
</dbReference>
<dbReference type="AlphaFoldDB" id="R7Z2F0"/>
<dbReference type="GO" id="GO:0005657">
    <property type="term" value="C:replication fork"/>
    <property type="evidence" value="ECO:0007669"/>
    <property type="project" value="TreeGrafter"/>
</dbReference>